<keyword evidence="2" id="KW-1185">Reference proteome</keyword>
<evidence type="ECO:0000313" key="1">
    <source>
        <dbReference type="EMBL" id="KAL3844956.1"/>
    </source>
</evidence>
<proteinExistence type="predicted"/>
<sequence>MSTSKGAKHSGPTITLDDFYGPATSGSEISLSIEKEEHNLPSARLRIGIYNGMEEGCKLV</sequence>
<dbReference type="AlphaFoldDB" id="A0ABD3U699"/>
<name>A0ABD3U699_9LAMI</name>
<gene>
    <name evidence="1" type="ORF">ACJIZ3_002359</name>
</gene>
<comment type="caution">
    <text evidence="1">The sequence shown here is derived from an EMBL/GenBank/DDBJ whole genome shotgun (WGS) entry which is preliminary data.</text>
</comment>
<dbReference type="EMBL" id="JBJXBP010000002">
    <property type="protein sequence ID" value="KAL3844956.1"/>
    <property type="molecule type" value="Genomic_DNA"/>
</dbReference>
<reference evidence="1 2" key="1">
    <citation type="submission" date="2024-12" db="EMBL/GenBank/DDBJ databases">
        <title>The unique morphological basis and parallel evolutionary history of personate flowers in Penstemon.</title>
        <authorList>
            <person name="Depatie T.H."/>
            <person name="Wessinger C.A."/>
        </authorList>
    </citation>
    <scope>NUCLEOTIDE SEQUENCE [LARGE SCALE GENOMIC DNA]</scope>
    <source>
        <strain evidence="1">WTNN_2</strain>
        <tissue evidence="1">Leaf</tissue>
    </source>
</reference>
<dbReference type="Proteomes" id="UP001634393">
    <property type="component" value="Unassembled WGS sequence"/>
</dbReference>
<evidence type="ECO:0000313" key="2">
    <source>
        <dbReference type="Proteomes" id="UP001634393"/>
    </source>
</evidence>
<accession>A0ABD3U699</accession>
<organism evidence="1 2">
    <name type="scientific">Penstemon smallii</name>
    <dbReference type="NCBI Taxonomy" id="265156"/>
    <lineage>
        <taxon>Eukaryota</taxon>
        <taxon>Viridiplantae</taxon>
        <taxon>Streptophyta</taxon>
        <taxon>Embryophyta</taxon>
        <taxon>Tracheophyta</taxon>
        <taxon>Spermatophyta</taxon>
        <taxon>Magnoliopsida</taxon>
        <taxon>eudicotyledons</taxon>
        <taxon>Gunneridae</taxon>
        <taxon>Pentapetalae</taxon>
        <taxon>asterids</taxon>
        <taxon>lamiids</taxon>
        <taxon>Lamiales</taxon>
        <taxon>Plantaginaceae</taxon>
        <taxon>Cheloneae</taxon>
        <taxon>Penstemon</taxon>
    </lineage>
</organism>
<protein>
    <submittedName>
        <fullName evidence="1">Uncharacterized protein</fullName>
    </submittedName>
</protein>